<proteinExistence type="predicted"/>
<feature type="signal peptide" evidence="2">
    <location>
        <begin position="1"/>
        <end position="22"/>
    </location>
</feature>
<feature type="region of interest" description="Disordered" evidence="1">
    <location>
        <begin position="206"/>
        <end position="226"/>
    </location>
</feature>
<feature type="chain" id="PRO_5045092513" description="GerMN domain-containing protein" evidence="2">
    <location>
        <begin position="23"/>
        <end position="376"/>
    </location>
</feature>
<evidence type="ECO:0008006" key="5">
    <source>
        <dbReference type="Google" id="ProtNLM"/>
    </source>
</evidence>
<organism evidence="3 4">
    <name type="scientific">Spirulina subsalsa FACHB-351</name>
    <dbReference type="NCBI Taxonomy" id="234711"/>
    <lineage>
        <taxon>Bacteria</taxon>
        <taxon>Bacillati</taxon>
        <taxon>Cyanobacteriota</taxon>
        <taxon>Cyanophyceae</taxon>
        <taxon>Spirulinales</taxon>
        <taxon>Spirulinaceae</taxon>
        <taxon>Spirulina</taxon>
    </lineage>
</organism>
<dbReference type="Proteomes" id="UP001526426">
    <property type="component" value="Unassembled WGS sequence"/>
</dbReference>
<reference evidence="3 4" key="1">
    <citation type="submission" date="2021-08" db="EMBL/GenBank/DDBJ databases">
        <title>Draft genome sequence of Spirulina subsalsa with high tolerance to salinity and hype-accumulation of phycocyanin.</title>
        <authorList>
            <person name="Pei H."/>
            <person name="Jiang L."/>
        </authorList>
    </citation>
    <scope>NUCLEOTIDE SEQUENCE [LARGE SCALE GENOMIC DNA]</scope>
    <source>
        <strain evidence="3 4">FACHB-351</strain>
    </source>
</reference>
<evidence type="ECO:0000313" key="4">
    <source>
        <dbReference type="Proteomes" id="UP001526426"/>
    </source>
</evidence>
<keyword evidence="4" id="KW-1185">Reference proteome</keyword>
<protein>
    <recommendedName>
        <fullName evidence="5">GerMN domain-containing protein</fullName>
    </recommendedName>
</protein>
<sequence>MFNAKFLSTFVLSAFVPFWLLVGCATPELSSVEDGNGSSASPETTLESPTETESTQTTQVPQTSGPEEVAVRVYFAKSPESDEDFTYVEPVWRQTSSQGVARFAVNQLMVGPTEAEARLGLKSLLELSGASNCGEDFKLAIANQVADLQFCRTVTLKGLGHDAQLRSTLEATLKQFPTVDQVVIRDRHGNCLADHSGENHCLDLLQKPTNTPQSNQQQQSPTPLTEQSKLTLTGMGPVQVGMTIAQASQVTGMTFTQQASGGEEYGCLFYRPPNLTDVLFMVTEGKIARVETGNPRLSTLSGAKVGDTEARIRSLYPGQIVAEPHEYVPGGKYLFFMPQDSAQRNYRVVFETDAQGRITRIRSGKMPEVGYIEGCV</sequence>
<keyword evidence="2" id="KW-0732">Signal</keyword>
<dbReference type="RefSeq" id="WP_265266029.1">
    <property type="nucleotide sequence ID" value="NZ_JAIHOM010000111.1"/>
</dbReference>
<evidence type="ECO:0000256" key="1">
    <source>
        <dbReference type="SAM" id="MobiDB-lite"/>
    </source>
</evidence>
<feature type="compositionally biased region" description="Low complexity" evidence="1">
    <location>
        <begin position="208"/>
        <end position="223"/>
    </location>
</feature>
<evidence type="ECO:0000313" key="3">
    <source>
        <dbReference type="EMBL" id="MCW6038133.1"/>
    </source>
</evidence>
<gene>
    <name evidence="3" type="ORF">K4A83_17920</name>
</gene>
<dbReference type="PROSITE" id="PS51257">
    <property type="entry name" value="PROKAR_LIPOPROTEIN"/>
    <property type="match status" value="1"/>
</dbReference>
<comment type="caution">
    <text evidence="3">The sequence shown here is derived from an EMBL/GenBank/DDBJ whole genome shotgun (WGS) entry which is preliminary data.</text>
</comment>
<name>A0ABT3L9F1_9CYAN</name>
<feature type="compositionally biased region" description="Low complexity" evidence="1">
    <location>
        <begin position="38"/>
        <end position="64"/>
    </location>
</feature>
<dbReference type="EMBL" id="JAIHOM010000111">
    <property type="protein sequence ID" value="MCW6038133.1"/>
    <property type="molecule type" value="Genomic_DNA"/>
</dbReference>
<evidence type="ECO:0000256" key="2">
    <source>
        <dbReference type="SAM" id="SignalP"/>
    </source>
</evidence>
<feature type="region of interest" description="Disordered" evidence="1">
    <location>
        <begin position="31"/>
        <end position="66"/>
    </location>
</feature>
<accession>A0ABT3L9F1</accession>